<accession>A0A6C0AEQ2</accession>
<proteinExistence type="predicted"/>
<sequence length="672" mass="75120">MSRPQQVEFDNSVHTEGSNPLNLVDVANLLTVTILVTPTKIIFDPEQWQNYMPNSAITTSVFTNNYTTNTTGVSPGTGMGYLGGNLYKFLPDSLSPGIGDLGVDLYKLNTGFSRLQRLFLSPLSIRYREIDQLQTEILNAKLGDINARWLLNATPAGTEPWKNPDLVCRDPNGIWRTQTNILLEQGIVPTDAQLRAIFDVGLGMGYQNAINDTFTEQNTLSNQYPQQLNSIIANANAATSVANQSNVNLRYTEPMNLQMNNPVNIKPIQESIYFQDPQAAFSENSHGHNVSLTENYNINEAYNATNKKNNTTANINEVKYMSEEAVANPNDVITMQNVSNTIQYQSLDGTANKPLGNDISANVISAPPRPNVGAVGANGIPFMAENPINMINSKASITQYYNGVGNVEMLADGIKFEPLVSAVNPKFEYPSFSVVSKVDVNTRNFVITYVMCRDEKFVFTKTVTLRIETIYPLINNVQKAMNEGLISVKAKLQLITAAGMITTSEVPTDAEFLAAFVVWMYSYIGFTGGCRWNNGNDNTPWIPTVNYDMSLYDVTLESDAKYAVDYMFKRSFLQFMDICLEVTYGVILPSYRRWCSLACGGGWFVLMFAKDRPIEDAIYRHMHVLFTYVTSELYNLKYANGELQKTVLGMNERLSALEYKTYPSMMTYQSNF</sequence>
<name>A0A6C0AEQ2_9ZZZZ</name>
<organism evidence="1">
    <name type="scientific">viral metagenome</name>
    <dbReference type="NCBI Taxonomy" id="1070528"/>
    <lineage>
        <taxon>unclassified sequences</taxon>
        <taxon>metagenomes</taxon>
        <taxon>organismal metagenomes</taxon>
    </lineage>
</organism>
<reference evidence="1" key="1">
    <citation type="journal article" date="2020" name="Nature">
        <title>Giant virus diversity and host interactions through global metagenomics.</title>
        <authorList>
            <person name="Schulz F."/>
            <person name="Roux S."/>
            <person name="Paez-Espino D."/>
            <person name="Jungbluth S."/>
            <person name="Walsh D.A."/>
            <person name="Denef V.J."/>
            <person name="McMahon K.D."/>
            <person name="Konstantinidis K.T."/>
            <person name="Eloe-Fadrosh E.A."/>
            <person name="Kyrpides N.C."/>
            <person name="Woyke T."/>
        </authorList>
    </citation>
    <scope>NUCLEOTIDE SEQUENCE</scope>
    <source>
        <strain evidence="1">GVMAG-S-1021933-23</strain>
    </source>
</reference>
<evidence type="ECO:0000313" key="1">
    <source>
        <dbReference type="EMBL" id="QHS78229.1"/>
    </source>
</evidence>
<dbReference type="EMBL" id="MN740595">
    <property type="protein sequence ID" value="QHS78229.1"/>
    <property type="molecule type" value="Genomic_DNA"/>
</dbReference>
<protein>
    <submittedName>
        <fullName evidence="1">Uncharacterized protein</fullName>
    </submittedName>
</protein>
<dbReference type="AlphaFoldDB" id="A0A6C0AEQ2"/>